<dbReference type="RefSeq" id="WP_309856080.1">
    <property type="nucleotide sequence ID" value="NZ_JAVDQJ010000008.1"/>
</dbReference>
<evidence type="ECO:0000313" key="2">
    <source>
        <dbReference type="Proteomes" id="UP001185331"/>
    </source>
</evidence>
<dbReference type="AlphaFoldDB" id="A0AAE3XGM0"/>
<comment type="caution">
    <text evidence="1">The sequence shown here is derived from an EMBL/GenBank/DDBJ whole genome shotgun (WGS) entry which is preliminary data.</text>
</comment>
<gene>
    <name evidence="1" type="ORF">J2Y00_003412</name>
</gene>
<dbReference type="Proteomes" id="UP001185331">
    <property type="component" value="Unassembled WGS sequence"/>
</dbReference>
<reference evidence="1" key="1">
    <citation type="submission" date="2023-07" db="EMBL/GenBank/DDBJ databases">
        <title>Sorghum-associated microbial communities from plants grown in Nebraska, USA.</title>
        <authorList>
            <person name="Schachtman D."/>
        </authorList>
    </citation>
    <scope>NUCLEOTIDE SEQUENCE</scope>
    <source>
        <strain evidence="1">BE330</strain>
    </source>
</reference>
<accession>A0AAE3XGM0</accession>
<evidence type="ECO:0000313" key="1">
    <source>
        <dbReference type="EMBL" id="MDR6219805.1"/>
    </source>
</evidence>
<dbReference type="EMBL" id="JAVDQK010000009">
    <property type="protein sequence ID" value="MDR6219805.1"/>
    <property type="molecule type" value="Genomic_DNA"/>
</dbReference>
<sequence length="134" mass="15446">MRYAVQILDETTTHPHPTPALTLDFTEETVTIRELIRRRVYQECTDHNATQTQRFRGLVIPEGMERDLNSPTPPRPHRVHWEQQYARATEAFTRSGLLILIGDRQVESLNETVTLRLDEPLDVTFLKLTPLVGG</sequence>
<name>A0AAE3XGM0_9DEIO</name>
<protein>
    <submittedName>
        <fullName evidence="1">Uncharacterized protein</fullName>
    </submittedName>
</protein>
<organism evidence="1 2">
    <name type="scientific">Deinococcus soli</name>
    <name type="common">ex Cha et al. 2016</name>
    <dbReference type="NCBI Taxonomy" id="1309411"/>
    <lineage>
        <taxon>Bacteria</taxon>
        <taxon>Thermotogati</taxon>
        <taxon>Deinococcota</taxon>
        <taxon>Deinococci</taxon>
        <taxon>Deinococcales</taxon>
        <taxon>Deinococcaceae</taxon>
        <taxon>Deinococcus</taxon>
    </lineage>
</organism>
<proteinExistence type="predicted"/>